<dbReference type="Proteomes" id="UP000427842">
    <property type="component" value="Unassembled WGS sequence"/>
</dbReference>
<keyword evidence="4" id="KW-1185">Reference proteome</keyword>
<dbReference type="PANTHER" id="PTHR32309">
    <property type="entry name" value="TYROSINE-PROTEIN KINASE"/>
    <property type="match status" value="1"/>
</dbReference>
<dbReference type="PANTHER" id="PTHR32309:SF13">
    <property type="entry name" value="FERRIC ENTEROBACTIN TRANSPORT PROTEIN FEPE"/>
    <property type="match status" value="1"/>
</dbReference>
<organism evidence="3 4">
    <name type="scientific">Komagataeibacter medellinensis</name>
    <dbReference type="NCBI Taxonomy" id="1177712"/>
    <lineage>
        <taxon>Bacteria</taxon>
        <taxon>Pseudomonadati</taxon>
        <taxon>Pseudomonadota</taxon>
        <taxon>Alphaproteobacteria</taxon>
        <taxon>Acetobacterales</taxon>
        <taxon>Acetobacteraceae</taxon>
        <taxon>Komagataeibacter</taxon>
    </lineage>
</organism>
<evidence type="ECO:0000313" key="3">
    <source>
        <dbReference type="EMBL" id="KAB8124021.1"/>
    </source>
</evidence>
<feature type="transmembrane region" description="Helical" evidence="2">
    <location>
        <begin position="356"/>
        <end position="376"/>
    </location>
</feature>
<keyword evidence="2" id="KW-1133">Transmembrane helix</keyword>
<evidence type="ECO:0000256" key="1">
    <source>
        <dbReference type="SAM" id="Coils"/>
    </source>
</evidence>
<dbReference type="RefSeq" id="WP_153469569.1">
    <property type="nucleotide sequence ID" value="NZ_QYAZ01000001.1"/>
</dbReference>
<reference evidence="3 4" key="1">
    <citation type="submission" date="2018-09" db="EMBL/GenBank/DDBJ databases">
        <title>Genome sequence and characterization of the bcs clusters for the production of nanocellulose from the low pH resistant strain Komagataeibacter medellinensis ID13488.</title>
        <authorList>
            <person name="Hernandez-Arriaga A.M."/>
            <person name="Del Cerro C."/>
            <person name="Urbina L."/>
            <person name="Eceiza A."/>
            <person name="Retegi A."/>
            <person name="Prieto M.A."/>
        </authorList>
    </citation>
    <scope>NUCLEOTIDE SEQUENCE [LARGE SCALE GENOMIC DNA]</scope>
    <source>
        <strain evidence="3 4">ID13488</strain>
    </source>
</reference>
<feature type="transmembrane region" description="Helical" evidence="2">
    <location>
        <begin position="30"/>
        <end position="50"/>
    </location>
</feature>
<proteinExistence type="predicted"/>
<evidence type="ECO:0000256" key="2">
    <source>
        <dbReference type="SAM" id="Phobius"/>
    </source>
</evidence>
<comment type="caution">
    <text evidence="3">The sequence shown here is derived from an EMBL/GenBank/DDBJ whole genome shotgun (WGS) entry which is preliminary data.</text>
</comment>
<evidence type="ECO:0000313" key="4">
    <source>
        <dbReference type="Proteomes" id="UP000427842"/>
    </source>
</evidence>
<keyword evidence="2" id="KW-0472">Membrane</keyword>
<protein>
    <submittedName>
        <fullName evidence="3">Capsule biosynthesis protein</fullName>
    </submittedName>
</protein>
<sequence>MSDNAYIEHADAQGTLLIDQIKDKISKKKYLIIFVFLPTLLTFLYLTIIATPQYISEAHFIVRGNPGQSGISISSILQPSPEGTGTENAYIVQDYMESRDAASLLIKQNQLLDVYLRPEADFLARYSPLLFSGQFEHFYSYYKRHLSIKQSSDTHITVLKVRTFRAADSQKIARALLDAGEALVNKINQRQRENLVHIASMEVNEAQAKLNDINQKLAQYRNVITLIDPVGQSTPMLSFVTSLRNTLTSTQMKLKQLQQFAPASPMIAVYQNQADILAEQIRKSQSTLTGSSESLVPKITGYDDLMLQRDMQQRILISSVASQEVAKQQAEQNKLYVDEIDQPNLADYPQYPMNTLIMAIVFALSLSLYGTVIFLINMINI</sequence>
<accession>A0ABQ6VV69</accession>
<name>A0ABQ6VV69_9PROT</name>
<dbReference type="InterPro" id="IPR050445">
    <property type="entry name" value="Bact_polysacc_biosynth/exp"/>
</dbReference>
<gene>
    <name evidence="3" type="ORF">D3W54_07195</name>
</gene>
<dbReference type="EMBL" id="QYAZ01000001">
    <property type="protein sequence ID" value="KAB8124021.1"/>
    <property type="molecule type" value="Genomic_DNA"/>
</dbReference>
<keyword evidence="2" id="KW-0812">Transmembrane</keyword>
<keyword evidence="1" id="KW-0175">Coiled coil</keyword>
<feature type="coiled-coil region" evidence="1">
    <location>
        <begin position="196"/>
        <end position="223"/>
    </location>
</feature>